<sequence length="475" mass="54281">MESFDQSLCAQLSSQFQECKTKAEQNLLAVVEALAKCAAEQYLKNSSSSFILTIASSNLPKVIENGLNARIKSADDDNEEEEEDGLDWMHDDVTLQLSRIFCYLTNISFFNHKIVFHSGLVIKFYIGCLVSYMNKLCKDATNIQKKNIKESNEYENVKKSIRLQIEELSDYLIAVKFGTIYQRKRIEFANVVDMNEEIEPLFHINCPSSLKCSRKIAFPESIDAEQLHLQALEVLSQFQETMNKPKLYSVDSGSIVAHLAPIIIYFAAQTPYWRNYSLTNKLQLLSLDMNDSTYSEQQFHIFLTLLHNIMVHNNRLASSVVSYSNLLPILISLTFTTQKLDQITDIKQSMIKAREQCIDMISEICQHCDQQIQHKVLVEMKFARSLALAACLGGGIEDNNSIIKSAKISFDSIIHPLIETLNEQQQYSSVRSCILEEIEFEGGFEEFDAEDIQSVNLIPFTRFPIFTRIIVHIQQ</sequence>
<organism evidence="1 2">
    <name type="scientific">Streblomastix strix</name>
    <dbReference type="NCBI Taxonomy" id="222440"/>
    <lineage>
        <taxon>Eukaryota</taxon>
        <taxon>Metamonada</taxon>
        <taxon>Preaxostyla</taxon>
        <taxon>Oxymonadida</taxon>
        <taxon>Streblomastigidae</taxon>
        <taxon>Streblomastix</taxon>
    </lineage>
</organism>
<gene>
    <name evidence="1" type="ORF">EZS28_000586</name>
</gene>
<dbReference type="EMBL" id="SNRW01000050">
    <property type="protein sequence ID" value="KAA6403879.1"/>
    <property type="molecule type" value="Genomic_DNA"/>
</dbReference>
<comment type="caution">
    <text evidence="1">The sequence shown here is derived from an EMBL/GenBank/DDBJ whole genome shotgun (WGS) entry which is preliminary data.</text>
</comment>
<accession>A0A5J4XBK3</accession>
<dbReference type="AlphaFoldDB" id="A0A5J4XBK3"/>
<proteinExistence type="predicted"/>
<evidence type="ECO:0000313" key="1">
    <source>
        <dbReference type="EMBL" id="KAA6403879.1"/>
    </source>
</evidence>
<protein>
    <submittedName>
        <fullName evidence="1">Uncharacterized protein</fullName>
    </submittedName>
</protein>
<reference evidence="1 2" key="1">
    <citation type="submission" date="2019-03" db="EMBL/GenBank/DDBJ databases">
        <title>Single cell metagenomics reveals metabolic interactions within the superorganism composed of flagellate Streblomastix strix and complex community of Bacteroidetes bacteria on its surface.</title>
        <authorList>
            <person name="Treitli S.C."/>
            <person name="Kolisko M."/>
            <person name="Husnik F."/>
            <person name="Keeling P."/>
            <person name="Hampl V."/>
        </authorList>
    </citation>
    <scope>NUCLEOTIDE SEQUENCE [LARGE SCALE GENOMIC DNA]</scope>
    <source>
        <strain evidence="1">ST1C</strain>
    </source>
</reference>
<evidence type="ECO:0000313" key="2">
    <source>
        <dbReference type="Proteomes" id="UP000324800"/>
    </source>
</evidence>
<name>A0A5J4XBK3_9EUKA</name>
<dbReference type="Proteomes" id="UP000324800">
    <property type="component" value="Unassembled WGS sequence"/>
</dbReference>